<proteinExistence type="predicted"/>
<evidence type="ECO:0000256" key="5">
    <source>
        <dbReference type="ARBA" id="ARBA00023204"/>
    </source>
</evidence>
<dbReference type="SUPFAM" id="SSF100879">
    <property type="entry name" value="Lesion bypass DNA polymerase (Y-family), little finger domain"/>
    <property type="match status" value="1"/>
</dbReference>
<dbReference type="InterPro" id="IPR043128">
    <property type="entry name" value="Rev_trsase/Diguanyl_cyclase"/>
</dbReference>
<dbReference type="InterPro" id="IPR036775">
    <property type="entry name" value="DNA_pol_Y-fam_lit_finger_sf"/>
</dbReference>
<keyword evidence="10" id="KW-1185">Reference proteome</keyword>
<feature type="region of interest" description="Disordered" evidence="7">
    <location>
        <begin position="995"/>
        <end position="1192"/>
    </location>
</feature>
<evidence type="ECO:0000256" key="4">
    <source>
        <dbReference type="ARBA" id="ARBA00022763"/>
    </source>
</evidence>
<protein>
    <recommendedName>
        <fullName evidence="8">UmuC domain-containing protein</fullName>
    </recommendedName>
</protein>
<evidence type="ECO:0000256" key="2">
    <source>
        <dbReference type="ARBA" id="ARBA00022679"/>
    </source>
</evidence>
<feature type="compositionally biased region" description="Low complexity" evidence="7">
    <location>
        <begin position="629"/>
        <end position="644"/>
    </location>
</feature>
<evidence type="ECO:0000256" key="1">
    <source>
        <dbReference type="ARBA" id="ARBA00004123"/>
    </source>
</evidence>
<dbReference type="InterPro" id="IPR001126">
    <property type="entry name" value="UmuC"/>
</dbReference>
<dbReference type="Gene3D" id="3.30.70.270">
    <property type="match status" value="2"/>
</dbReference>
<feature type="compositionally biased region" description="Basic and acidic residues" evidence="7">
    <location>
        <begin position="1042"/>
        <end position="1093"/>
    </location>
</feature>
<comment type="caution">
    <text evidence="9">The sequence shown here is derived from an EMBL/GenBank/DDBJ whole genome shotgun (WGS) entry which is preliminary data.</text>
</comment>
<comment type="subcellular location">
    <subcellularLocation>
        <location evidence="1">Nucleus</location>
    </subcellularLocation>
</comment>
<feature type="region of interest" description="Disordered" evidence="7">
    <location>
        <begin position="697"/>
        <end position="801"/>
    </location>
</feature>
<evidence type="ECO:0000256" key="3">
    <source>
        <dbReference type="ARBA" id="ARBA00022723"/>
    </source>
</evidence>
<keyword evidence="5" id="KW-0234">DNA repair</keyword>
<dbReference type="Gene3D" id="1.10.150.20">
    <property type="entry name" value="5' to 3' exonuclease, C-terminal subdomain"/>
    <property type="match status" value="1"/>
</dbReference>
<keyword evidence="4" id="KW-0227">DNA damage</keyword>
<evidence type="ECO:0000259" key="8">
    <source>
        <dbReference type="PROSITE" id="PS50173"/>
    </source>
</evidence>
<feature type="compositionally biased region" description="Low complexity" evidence="7">
    <location>
        <begin position="737"/>
        <end position="774"/>
    </location>
</feature>
<evidence type="ECO:0000313" key="10">
    <source>
        <dbReference type="Proteomes" id="UP000815325"/>
    </source>
</evidence>
<feature type="domain" description="UmuC" evidence="8">
    <location>
        <begin position="11"/>
        <end position="316"/>
    </location>
</feature>
<evidence type="ECO:0000256" key="6">
    <source>
        <dbReference type="ARBA" id="ARBA00023242"/>
    </source>
</evidence>
<feature type="compositionally biased region" description="Low complexity" evidence="7">
    <location>
        <begin position="707"/>
        <end position="717"/>
    </location>
</feature>
<feature type="compositionally biased region" description="Low complexity" evidence="7">
    <location>
        <begin position="1132"/>
        <end position="1158"/>
    </location>
</feature>
<keyword evidence="3" id="KW-0479">Metal-binding</keyword>
<dbReference type="Gene3D" id="3.30.1490.100">
    <property type="entry name" value="DNA polymerase, Y-family, little finger domain"/>
    <property type="match status" value="1"/>
</dbReference>
<gene>
    <name evidence="9" type="ORF">DUNSADRAFT_3688</name>
</gene>
<feature type="compositionally biased region" description="Low complexity" evidence="7">
    <location>
        <begin position="590"/>
        <end position="603"/>
    </location>
</feature>
<name>A0ABQ7GTI9_DUNSA</name>
<feature type="compositionally biased region" description="Low complexity" evidence="7">
    <location>
        <begin position="546"/>
        <end position="555"/>
    </location>
</feature>
<dbReference type="Gene3D" id="3.40.1170.60">
    <property type="match status" value="1"/>
</dbReference>
<sequence>MDPSLCASRQILHIDLDGFYAQVEQKRVGLDESFPLAVLQWQGIIAINYAAKGRGVNRFMKIPEAKAVCPDLVFVHVRTIGGGPAAGLAETAPTKGMPGHDGEVRGNATLPSASPQAIADSMADVPGNAAAAVGEAMALAAAGEGGNAALENTGLRCVAKACLQRYRVASSEIFQVLERNLSHNAVMEKGGLDEVYLDVTPMVDAELKALGEGHNGQASEALVDLAQRAVQCSVLEGGVQVDLEHEGDRRLVVGELMGCLVDPACGYTCSAGIAANKLVAKIGSARNKPAQQTLVLPRAVNGLMQGIPLGKIKGLGGKLGAALQELCSAEGHKFPGMDDHVLGREQDRVQGKAGDVQQAPWEVLLRAAGTTERAQWVFNIVRGIDDEAVKPKGLIKSLNSCKSFGATSNRNEITRWLGVLSDELAERCVEDEWEHRRRPKSLGVRCSDPLPCTRLALAATDFHTAPVEGASAITSFFAPSQANNSRRAFPQSPHRPHSSTPVTLESAPGRAPTWLHHLPSANGSAQPCTPPAKIQPHRHLQEPPWQQQQQQQQQQVAHSHRMVQGKKEPLWGGVLLPPNDEGCRNVGNLEQQQQQQQQQEQPQANARKHHHLEQQCQHQHQHQPPPPQQQQQQQQQQGQQGQPHANARKHHLDYLLTPSKRLRLEQKQQQQQQQQGQQQHLQSLQSLLGECSVSQEVGDTCDQSDGQQQWQQQQQQQEGGGVCPRQLGDLLGVPTEQPQQQRQQLQQQPHQQQQRQPHQQQQQQQPQQQLQQPPNVRECLHSILGDPNIPSAAESLDRAAGTPPAGAAAAAAGVRAAGVHAAQLIRPGASGSLLSAAGPVARASQNFIEESAGRNAHPADPAVCDFIEGSGGKDTNLADPAACDFIEESGGRDANPTGFAVSASQDFIEEMEGGDSDPAQGCTTAGGREEQQMEQAAGERKSGWQEQQVEGMDVDPAQGSMKPSEQPLHGSRQSQHIADSCHLWGEAGLALGGAAHLEDAASPDSTPVLSDEPRPSHFLATGLWSPGELKREQQREQRRRVLQQEREKREQEEREQEKREQENREQQMEQEKREQEKRDQLEQQRQEQHEQGARRAQPQEQSQEPTDEERLLASVSIKEQQQIMRDLELQRLQRSGASRRGGSSQALGSRRGKGSASKKGGGGNSRGKGGKGKGGLGDKKQTSLLSLFQKQA</sequence>
<reference evidence="9" key="1">
    <citation type="submission" date="2017-08" db="EMBL/GenBank/DDBJ databases">
        <authorList>
            <person name="Polle J.E."/>
            <person name="Barry K."/>
            <person name="Cushman J."/>
            <person name="Schmutz J."/>
            <person name="Tran D."/>
            <person name="Hathwaick L.T."/>
            <person name="Yim W.C."/>
            <person name="Jenkins J."/>
            <person name="Mckie-Krisberg Z.M."/>
            <person name="Prochnik S."/>
            <person name="Lindquist E."/>
            <person name="Dockter R.B."/>
            <person name="Adam C."/>
            <person name="Molina H."/>
            <person name="Bunkerborg J."/>
            <person name="Jin E."/>
            <person name="Buchheim M."/>
            <person name="Magnuson J."/>
        </authorList>
    </citation>
    <scope>NUCLEOTIDE SEQUENCE</scope>
    <source>
        <strain evidence="9">CCAP 19/18</strain>
    </source>
</reference>
<dbReference type="InterPro" id="IPR052230">
    <property type="entry name" value="DNA_polymerase_eta"/>
</dbReference>
<dbReference type="EMBL" id="MU069598">
    <property type="protein sequence ID" value="KAF5837911.1"/>
    <property type="molecule type" value="Genomic_DNA"/>
</dbReference>
<evidence type="ECO:0000256" key="7">
    <source>
        <dbReference type="SAM" id="MobiDB-lite"/>
    </source>
</evidence>
<keyword evidence="6" id="KW-0539">Nucleus</keyword>
<dbReference type="InterPro" id="IPR043502">
    <property type="entry name" value="DNA/RNA_pol_sf"/>
</dbReference>
<feature type="compositionally biased region" description="Basic and acidic residues" evidence="7">
    <location>
        <begin position="927"/>
        <end position="943"/>
    </location>
</feature>
<feature type="region of interest" description="Disordered" evidence="7">
    <location>
        <begin position="483"/>
        <end position="647"/>
    </location>
</feature>
<dbReference type="SUPFAM" id="SSF56672">
    <property type="entry name" value="DNA/RNA polymerases"/>
    <property type="match status" value="1"/>
</dbReference>
<feature type="region of interest" description="Disordered" evidence="7">
    <location>
        <begin position="911"/>
        <end position="979"/>
    </location>
</feature>
<dbReference type="PANTHER" id="PTHR45873">
    <property type="entry name" value="DNA POLYMERASE ETA"/>
    <property type="match status" value="1"/>
</dbReference>
<dbReference type="Pfam" id="PF00817">
    <property type="entry name" value="IMS"/>
    <property type="match status" value="1"/>
</dbReference>
<feature type="compositionally biased region" description="Gly residues" evidence="7">
    <location>
        <begin position="1159"/>
        <end position="1175"/>
    </location>
</feature>
<evidence type="ECO:0000313" key="9">
    <source>
        <dbReference type="EMBL" id="KAF5837911.1"/>
    </source>
</evidence>
<dbReference type="Proteomes" id="UP000815325">
    <property type="component" value="Unassembled WGS sequence"/>
</dbReference>
<keyword evidence="2" id="KW-0808">Transferase</keyword>
<feature type="region of interest" description="Disordered" evidence="7">
    <location>
        <begin position="88"/>
        <end position="111"/>
    </location>
</feature>
<dbReference type="PROSITE" id="PS50173">
    <property type="entry name" value="UMUC"/>
    <property type="match status" value="1"/>
</dbReference>
<feature type="compositionally biased region" description="Polar residues" evidence="7">
    <location>
        <begin position="697"/>
        <end position="706"/>
    </location>
</feature>
<dbReference type="PANTHER" id="PTHR45873:SF1">
    <property type="entry name" value="DNA POLYMERASE ETA"/>
    <property type="match status" value="1"/>
</dbReference>
<feature type="compositionally biased region" description="Polar residues" evidence="7">
    <location>
        <begin position="1182"/>
        <end position="1192"/>
    </location>
</feature>
<accession>A0ABQ7GTI9</accession>
<organism evidence="9 10">
    <name type="scientific">Dunaliella salina</name>
    <name type="common">Green alga</name>
    <name type="synonym">Protococcus salinus</name>
    <dbReference type="NCBI Taxonomy" id="3046"/>
    <lineage>
        <taxon>Eukaryota</taxon>
        <taxon>Viridiplantae</taxon>
        <taxon>Chlorophyta</taxon>
        <taxon>core chlorophytes</taxon>
        <taxon>Chlorophyceae</taxon>
        <taxon>CS clade</taxon>
        <taxon>Chlamydomonadales</taxon>
        <taxon>Dunaliellaceae</taxon>
        <taxon>Dunaliella</taxon>
    </lineage>
</organism>